<organism evidence="1 2">
    <name type="scientific">Tetrapyrgos nigripes</name>
    <dbReference type="NCBI Taxonomy" id="182062"/>
    <lineage>
        <taxon>Eukaryota</taxon>
        <taxon>Fungi</taxon>
        <taxon>Dikarya</taxon>
        <taxon>Basidiomycota</taxon>
        <taxon>Agaricomycotina</taxon>
        <taxon>Agaricomycetes</taxon>
        <taxon>Agaricomycetidae</taxon>
        <taxon>Agaricales</taxon>
        <taxon>Marasmiineae</taxon>
        <taxon>Marasmiaceae</taxon>
        <taxon>Tetrapyrgos</taxon>
    </lineage>
</organism>
<name>A0A8H5LL88_9AGAR</name>
<accession>A0A8H5LL88</accession>
<proteinExistence type="predicted"/>
<evidence type="ECO:0000313" key="1">
    <source>
        <dbReference type="EMBL" id="KAF5361268.1"/>
    </source>
</evidence>
<dbReference type="Gene3D" id="3.30.710.10">
    <property type="entry name" value="Potassium Channel Kv1.1, Chain A"/>
    <property type="match status" value="1"/>
</dbReference>
<dbReference type="Proteomes" id="UP000559256">
    <property type="component" value="Unassembled WGS sequence"/>
</dbReference>
<comment type="caution">
    <text evidence="1">The sequence shown here is derived from an EMBL/GenBank/DDBJ whole genome shotgun (WGS) entry which is preliminary data.</text>
</comment>
<sequence length="285" mass="32465">MMATVNNSTSAIQQQLSTLFSPESGGDIVFHSSDNVLFYVHQKHIEAYAEGFPLAKHTTTSSTNSETETISLTETSSTLELLFQFMRPQNPPELDGLNFAQLMELANASEKYVAYFARGYCAFYMKEYISTNTRAVFDYAVEHGHKNLLYDLAPLMVLEPLEELAFRLPHDVLVAWSIYHSNFIQTLSQFITICRIAPKHSTVDSGSGTLPWHVRMHEVKEEIVLDPRKLSQFGTLILQPNADRKKVCECDLCKDFKLWRLTMCNLIKKMPDIKTIARNGRTQTQ</sequence>
<keyword evidence="2" id="KW-1185">Reference proteome</keyword>
<dbReference type="OrthoDB" id="3184970at2759"/>
<dbReference type="AlphaFoldDB" id="A0A8H5LL88"/>
<protein>
    <recommendedName>
        <fullName evidence="3">BTB domain-containing protein</fullName>
    </recommendedName>
</protein>
<reference evidence="1 2" key="1">
    <citation type="journal article" date="2020" name="ISME J.">
        <title>Uncovering the hidden diversity of litter-decomposition mechanisms in mushroom-forming fungi.</title>
        <authorList>
            <person name="Floudas D."/>
            <person name="Bentzer J."/>
            <person name="Ahren D."/>
            <person name="Johansson T."/>
            <person name="Persson P."/>
            <person name="Tunlid A."/>
        </authorList>
    </citation>
    <scope>NUCLEOTIDE SEQUENCE [LARGE SCALE GENOMIC DNA]</scope>
    <source>
        <strain evidence="1 2">CBS 291.85</strain>
    </source>
</reference>
<gene>
    <name evidence="1" type="ORF">D9758_010287</name>
</gene>
<dbReference type="InterPro" id="IPR011333">
    <property type="entry name" value="SKP1/BTB/POZ_sf"/>
</dbReference>
<evidence type="ECO:0008006" key="3">
    <source>
        <dbReference type="Google" id="ProtNLM"/>
    </source>
</evidence>
<dbReference type="EMBL" id="JAACJM010000041">
    <property type="protein sequence ID" value="KAF5361268.1"/>
    <property type="molecule type" value="Genomic_DNA"/>
</dbReference>
<evidence type="ECO:0000313" key="2">
    <source>
        <dbReference type="Proteomes" id="UP000559256"/>
    </source>
</evidence>